<dbReference type="Proteomes" id="UP001396334">
    <property type="component" value="Unassembled WGS sequence"/>
</dbReference>
<gene>
    <name evidence="1" type="ORF">V6N11_041006</name>
</gene>
<evidence type="ECO:0000313" key="1">
    <source>
        <dbReference type="EMBL" id="KAK9012979.1"/>
    </source>
</evidence>
<protein>
    <submittedName>
        <fullName evidence="1">Uncharacterized protein</fullName>
    </submittedName>
</protein>
<reference evidence="1 2" key="1">
    <citation type="journal article" date="2024" name="G3 (Bethesda)">
        <title>Genome assembly of Hibiscus sabdariffa L. provides insights into metabolisms of medicinal natural products.</title>
        <authorList>
            <person name="Kim T."/>
        </authorList>
    </citation>
    <scope>NUCLEOTIDE SEQUENCE [LARGE SCALE GENOMIC DNA]</scope>
    <source>
        <strain evidence="1">TK-2024</strain>
        <tissue evidence="1">Old leaves</tissue>
    </source>
</reference>
<accession>A0ABR2RJJ9</accession>
<organism evidence="1 2">
    <name type="scientific">Hibiscus sabdariffa</name>
    <name type="common">roselle</name>
    <dbReference type="NCBI Taxonomy" id="183260"/>
    <lineage>
        <taxon>Eukaryota</taxon>
        <taxon>Viridiplantae</taxon>
        <taxon>Streptophyta</taxon>
        <taxon>Embryophyta</taxon>
        <taxon>Tracheophyta</taxon>
        <taxon>Spermatophyta</taxon>
        <taxon>Magnoliopsida</taxon>
        <taxon>eudicotyledons</taxon>
        <taxon>Gunneridae</taxon>
        <taxon>Pentapetalae</taxon>
        <taxon>rosids</taxon>
        <taxon>malvids</taxon>
        <taxon>Malvales</taxon>
        <taxon>Malvaceae</taxon>
        <taxon>Malvoideae</taxon>
        <taxon>Hibiscus</taxon>
    </lineage>
</organism>
<dbReference type="EMBL" id="JBBPBN010000022">
    <property type="protein sequence ID" value="KAK9012979.1"/>
    <property type="molecule type" value="Genomic_DNA"/>
</dbReference>
<comment type="caution">
    <text evidence="1">The sequence shown here is derived from an EMBL/GenBank/DDBJ whole genome shotgun (WGS) entry which is preliminary data.</text>
</comment>
<keyword evidence="2" id="KW-1185">Reference proteome</keyword>
<evidence type="ECO:0000313" key="2">
    <source>
        <dbReference type="Proteomes" id="UP001396334"/>
    </source>
</evidence>
<proteinExistence type="predicted"/>
<name>A0ABR2RJJ9_9ROSI</name>
<sequence>MYGDSTINFSASTKQTHNARIVIGSCSATIFLDMSPEELSPLNLATRQQAESRDKNVTSSGLSSCSRISSNIFNASSAIPWKLHAPSIAFKHFKSGFYSLRRVISPCFSIARCKECTSCRNVSSKSLFIRHRKTNSSMAFMLHN</sequence>